<evidence type="ECO:0000313" key="2">
    <source>
        <dbReference type="Proteomes" id="UP001597112"/>
    </source>
</evidence>
<organism evidence="1 2">
    <name type="scientific">Ohtaekwangia kribbensis</name>
    <dbReference type="NCBI Taxonomy" id="688913"/>
    <lineage>
        <taxon>Bacteria</taxon>
        <taxon>Pseudomonadati</taxon>
        <taxon>Bacteroidota</taxon>
        <taxon>Cytophagia</taxon>
        <taxon>Cytophagales</taxon>
        <taxon>Fulvivirgaceae</taxon>
        <taxon>Ohtaekwangia</taxon>
    </lineage>
</organism>
<comment type="caution">
    <text evidence="1">The sequence shown here is derived from an EMBL/GenBank/DDBJ whole genome shotgun (WGS) entry which is preliminary data.</text>
</comment>
<dbReference type="NCBIfam" id="TIGR04396">
    <property type="entry name" value="surf_polysacc"/>
    <property type="match status" value="1"/>
</dbReference>
<protein>
    <submittedName>
        <fullName evidence="1">Surface carbohydrate biosynthesis protein</fullName>
    </submittedName>
</protein>
<proteinExistence type="predicted"/>
<dbReference type="RefSeq" id="WP_377585016.1">
    <property type="nucleotide sequence ID" value="NZ_JBHTKA010000015.1"/>
</dbReference>
<reference evidence="2" key="1">
    <citation type="journal article" date="2019" name="Int. J. Syst. Evol. Microbiol.">
        <title>The Global Catalogue of Microorganisms (GCM) 10K type strain sequencing project: providing services to taxonomists for standard genome sequencing and annotation.</title>
        <authorList>
            <consortium name="The Broad Institute Genomics Platform"/>
            <consortium name="The Broad Institute Genome Sequencing Center for Infectious Disease"/>
            <person name="Wu L."/>
            <person name="Ma J."/>
        </authorList>
    </citation>
    <scope>NUCLEOTIDE SEQUENCE [LARGE SCALE GENOMIC DNA]</scope>
    <source>
        <strain evidence="2">CCUG 58938</strain>
    </source>
</reference>
<dbReference type="SUPFAM" id="SSF53756">
    <property type="entry name" value="UDP-Glycosyltransferase/glycogen phosphorylase"/>
    <property type="match status" value="1"/>
</dbReference>
<name>A0ABW3K9Q0_9BACT</name>
<dbReference type="EMBL" id="JBHTKA010000015">
    <property type="protein sequence ID" value="MFD1003000.1"/>
    <property type="molecule type" value="Genomic_DNA"/>
</dbReference>
<evidence type="ECO:0000313" key="1">
    <source>
        <dbReference type="EMBL" id="MFD1003000.1"/>
    </source>
</evidence>
<accession>A0ABW3K9Q0</accession>
<sequence>MNILFPIETQSRELDYKLLLASALAGKNGRSIHFGSFQFLDKSLPYFKNGLYVGKNIFRNDARKFKPKGYYEQKERGIDSIYYYEEGGFFFKNDELWKERLEFSCNPRVFDEHDYVFVWGERQKQVLSKIAKHPENVKNVGVVRFDLYNKYKFLYKEKGEKYQKELKDYVLINTHYGAANNHNNFTKQLHFFKYPVMNTQERIGFLTRYSDDFDNLMSMVELVLQLADKFQHINFVVRPHPSENLNFYTDVFANKSNIHVIRDGSVGEWLVGAKALIHGGCTTSFESHFMGIPVITFIKKVNAHTIYPASEIGYILNDPEKIEALVKLILDKKHPSDHGYTYSIKGDEVINNLNMPATELFLKEFETIEQSYLQNNKDGQFKSPSSLQVSKLFYKKLLFEKVYVAYNTVLNRHTKLNSLKYINNKFPGFDKEKIESLLKKIEDNTGKRVKLRFYNPHYFVIS</sequence>
<dbReference type="InterPro" id="IPR030906">
    <property type="entry name" value="Surf_polysacc"/>
</dbReference>
<dbReference type="Proteomes" id="UP001597112">
    <property type="component" value="Unassembled WGS sequence"/>
</dbReference>
<gene>
    <name evidence="1" type="ORF">ACFQ21_26985</name>
</gene>
<keyword evidence="2" id="KW-1185">Reference proteome</keyword>